<reference evidence="1" key="1">
    <citation type="journal article" date="2015" name="Nature">
        <title>Complex archaea that bridge the gap between prokaryotes and eukaryotes.</title>
        <authorList>
            <person name="Spang A."/>
            <person name="Saw J.H."/>
            <person name="Jorgensen S.L."/>
            <person name="Zaremba-Niedzwiedzka K."/>
            <person name="Martijn J."/>
            <person name="Lind A.E."/>
            <person name="van Eijk R."/>
            <person name="Schleper C."/>
            <person name="Guy L."/>
            <person name="Ettema T.J."/>
        </authorList>
    </citation>
    <scope>NUCLEOTIDE SEQUENCE</scope>
</reference>
<organism evidence="1">
    <name type="scientific">marine sediment metagenome</name>
    <dbReference type="NCBI Taxonomy" id="412755"/>
    <lineage>
        <taxon>unclassified sequences</taxon>
        <taxon>metagenomes</taxon>
        <taxon>ecological metagenomes</taxon>
    </lineage>
</organism>
<name>A0A0F9HN38_9ZZZZ</name>
<feature type="non-terminal residue" evidence="1">
    <location>
        <position position="1"/>
    </location>
</feature>
<evidence type="ECO:0000313" key="1">
    <source>
        <dbReference type="EMBL" id="KKM16547.1"/>
    </source>
</evidence>
<sequence length="102" mass="10594">LAASTSEEINRVLWALGGHNDFATGVNTEVHFDIGIGALGSEQVALGDISSRNAIGWDVPTPYAGVTLPLLIPSGSRVSARCQSDGTTSPENQLDLILYGLG</sequence>
<gene>
    <name evidence="1" type="ORF">LCGC14_1684800</name>
</gene>
<dbReference type="AlphaFoldDB" id="A0A0F9HN38"/>
<protein>
    <submittedName>
        <fullName evidence="1">Uncharacterized protein</fullName>
    </submittedName>
</protein>
<proteinExistence type="predicted"/>
<dbReference type="EMBL" id="LAZR01014650">
    <property type="protein sequence ID" value="KKM16547.1"/>
    <property type="molecule type" value="Genomic_DNA"/>
</dbReference>
<comment type="caution">
    <text evidence="1">The sequence shown here is derived from an EMBL/GenBank/DDBJ whole genome shotgun (WGS) entry which is preliminary data.</text>
</comment>
<accession>A0A0F9HN38</accession>